<dbReference type="Proteomes" id="UP000648722">
    <property type="component" value="Unassembled WGS sequence"/>
</dbReference>
<accession>A0ABQ1XQX1</accession>
<evidence type="ECO:0000256" key="1">
    <source>
        <dbReference type="SAM" id="Phobius"/>
    </source>
</evidence>
<evidence type="ECO:0000313" key="3">
    <source>
        <dbReference type="Proteomes" id="UP000648722"/>
    </source>
</evidence>
<organism evidence="2 3">
    <name type="scientific">Glycocaulis albus</name>
    <dbReference type="NCBI Taxonomy" id="1382801"/>
    <lineage>
        <taxon>Bacteria</taxon>
        <taxon>Pseudomonadati</taxon>
        <taxon>Pseudomonadota</taxon>
        <taxon>Alphaproteobacteria</taxon>
        <taxon>Maricaulales</taxon>
        <taxon>Maricaulaceae</taxon>
        <taxon>Glycocaulis</taxon>
    </lineage>
</organism>
<dbReference type="RefSeq" id="WP_188451997.1">
    <property type="nucleotide sequence ID" value="NZ_BMFS01000006.1"/>
</dbReference>
<keyword evidence="1" id="KW-1133">Transmembrane helix</keyword>
<evidence type="ECO:0000313" key="2">
    <source>
        <dbReference type="EMBL" id="GGH00392.1"/>
    </source>
</evidence>
<keyword evidence="1" id="KW-0812">Transmembrane</keyword>
<feature type="transmembrane region" description="Helical" evidence="1">
    <location>
        <begin position="104"/>
        <end position="132"/>
    </location>
</feature>
<keyword evidence="3" id="KW-1185">Reference proteome</keyword>
<evidence type="ECO:0008006" key="4">
    <source>
        <dbReference type="Google" id="ProtNLM"/>
    </source>
</evidence>
<comment type="caution">
    <text evidence="2">The sequence shown here is derived from an EMBL/GenBank/DDBJ whole genome shotgun (WGS) entry which is preliminary data.</text>
</comment>
<sequence length="143" mass="14581">MLGPVNALMSLASGHVSLVGSHLKTRIYLKILLALCVIGAVVFGCVLASVMLAEAIGLVSTLALMAGVFVAAALIVLIVMAVEQKRHEAREREQREAEKRLAKIALVSALPMLKSGGLIAAGAAAIALMVVLGGKGGDDGDPG</sequence>
<feature type="transmembrane region" description="Helical" evidence="1">
    <location>
        <begin position="58"/>
        <end position="83"/>
    </location>
</feature>
<keyword evidence="1" id="KW-0472">Membrane</keyword>
<name>A0ABQ1XQX1_9PROT</name>
<feature type="transmembrane region" description="Helical" evidence="1">
    <location>
        <begin position="31"/>
        <end position="52"/>
    </location>
</feature>
<protein>
    <recommendedName>
        <fullName evidence="4">Holin-X, holin superfamily III</fullName>
    </recommendedName>
</protein>
<reference evidence="3" key="1">
    <citation type="journal article" date="2019" name="Int. J. Syst. Evol. Microbiol.">
        <title>The Global Catalogue of Microorganisms (GCM) 10K type strain sequencing project: providing services to taxonomists for standard genome sequencing and annotation.</title>
        <authorList>
            <consortium name="The Broad Institute Genomics Platform"/>
            <consortium name="The Broad Institute Genome Sequencing Center for Infectious Disease"/>
            <person name="Wu L."/>
            <person name="Ma J."/>
        </authorList>
    </citation>
    <scope>NUCLEOTIDE SEQUENCE [LARGE SCALE GENOMIC DNA]</scope>
    <source>
        <strain evidence="3">CGMCC 1.12766</strain>
    </source>
</reference>
<dbReference type="EMBL" id="BMFS01000006">
    <property type="protein sequence ID" value="GGH00392.1"/>
    <property type="molecule type" value="Genomic_DNA"/>
</dbReference>
<proteinExistence type="predicted"/>
<gene>
    <name evidence="2" type="ORF">GCM10007420_15460</name>
</gene>